<reference evidence="1 2" key="2">
    <citation type="journal article" date="1995" name="Virology">
        <title>Analysis of 43 kb of the Chlorella virus PBCV-1 330-kb genome: map positions 45 to 88.</title>
        <authorList>
            <person name="Li Y."/>
            <person name="Lu Z."/>
            <person name="Burbank D.E."/>
            <person name="Kutish G.F."/>
            <person name="Rock D.L."/>
            <person name="Van Etten J.L."/>
        </authorList>
    </citation>
    <scope>NUCLEOTIDE SEQUENCE [LARGE SCALE GENOMIC DNA]</scope>
</reference>
<evidence type="ECO:0000313" key="2">
    <source>
        <dbReference type="Proteomes" id="UP000000862"/>
    </source>
</evidence>
<reference evidence="1 2" key="1">
    <citation type="journal article" date="1995" name="Virology">
        <title>Analysis of 45 kb of DNA located at the left end of the chlorella virus PBCV-1 genome.</title>
        <authorList>
            <person name="Lu Z."/>
            <person name="Li Y."/>
            <person name="Zhang Y."/>
            <person name="Kutish G.F."/>
            <person name="Rock D.L."/>
            <person name="Van Etten J.L."/>
        </authorList>
    </citation>
    <scope>NUCLEOTIDE SEQUENCE [LARGE SCALE GENOMIC DNA]</scope>
</reference>
<reference evidence="1 2" key="4">
    <citation type="journal article" date="1996" name="Virology">
        <title>Analysis of 76 kb of the chlorella virus PBCV-1 330-kb genome: map positions 182 to 258.</title>
        <authorList>
            <person name="Kutish G.F."/>
            <person name="Li Y."/>
            <person name="Lu Z."/>
            <person name="Furuta M."/>
            <person name="Rock D.L."/>
            <person name="Van Etten J.L."/>
        </authorList>
    </citation>
    <scope>NUCLEOTIDE SEQUENCE [LARGE SCALE GENOMIC DNA]</scope>
</reference>
<gene>
    <name evidence="1" type="primary">a323R</name>
</gene>
<reference evidence="1 2" key="5">
    <citation type="journal article" date="1997" name="Virology">
        <title>Analysis of 74 kb of DNA located at the right end of the 330-kb chlorella virus PBCV-1 genome.</title>
        <authorList>
            <person name="Li Y."/>
            <person name="Lu Z."/>
            <person name="Sun L."/>
            <person name="Ropp S."/>
            <person name="Kutish G.F."/>
            <person name="Rock D.L."/>
            <person name="Van Etten J.L."/>
        </authorList>
    </citation>
    <scope>NUCLEOTIDE SEQUENCE [LARGE SCALE GENOMIC DNA]</scope>
</reference>
<sequence length="132" mass="14343">MIMTKSTANIIIIFSGEDNRSSKNVFAPWIVSLHIPINFICTLLSRRFQTALIPSFLYKFAMYFLTSEFDNLRSSGMKTGGGSVSTESETSTSSPNTLSLNVKGLRVVALVFGVSVFSCSNVSTPNASDRVA</sequence>
<accession>Q84637</accession>
<protein>
    <submittedName>
        <fullName evidence="1">Uncharacterized protein</fullName>
    </submittedName>
</protein>
<keyword evidence="2" id="KW-1185">Reference proteome</keyword>
<dbReference type="EMBL" id="JF411744">
    <property type="protein sequence ID" value="AAC96691.1"/>
    <property type="molecule type" value="Genomic_DNA"/>
</dbReference>
<dbReference type="Proteomes" id="UP000000862">
    <property type="component" value="Segment"/>
</dbReference>
<organismHost>
    <name type="scientific">Chlorella</name>
    <dbReference type="NCBI Taxonomy" id="3071"/>
</organismHost>
<dbReference type="RefSeq" id="NP_048679.1">
    <property type="nucleotide sequence ID" value="NC_000852.5"/>
</dbReference>
<evidence type="ECO:0000313" key="1">
    <source>
        <dbReference type="EMBL" id="AAC96691.1"/>
    </source>
</evidence>
<dbReference type="GeneID" id="918429"/>
<dbReference type="PIR" id="T17822">
    <property type="entry name" value="T17822"/>
</dbReference>
<reference evidence="1 2" key="7">
    <citation type="journal article" date="2000" name="Virology">
        <title>Characterization of a beta-1,3-glucanase encoded by chlorella virus PBCV-1.</title>
        <authorList>
            <person name="Sun L."/>
            <person name="Gurnon J.R."/>
            <person name="Adams B.J."/>
            <person name="Graves M.V."/>
            <person name="Van Etten J.L."/>
        </authorList>
    </citation>
    <scope>NUCLEOTIDE SEQUENCE [LARGE SCALE GENOMIC DNA]</scope>
</reference>
<reference evidence="1 2" key="8">
    <citation type="journal article" date="2010" name="J. Virol.">
        <title>Microarray analysis of Paramecium bursaria chlorella virus 1 transcription.</title>
        <authorList>
            <person name="Yanai-Balser G.M."/>
            <person name="Duncan G.A."/>
            <person name="Eudy J.D."/>
            <person name="Wang D."/>
            <person name="Li X."/>
            <person name="Agarkova I.V."/>
            <person name="Dunigan D.D."/>
            <person name="Van Etten J.L."/>
        </authorList>
    </citation>
    <scope>NUCLEOTIDE SEQUENCE [LARGE SCALE GENOMIC DNA]</scope>
</reference>
<proteinExistence type="predicted"/>
<name>Q84637_PBCV1</name>
<reference evidence="1 2" key="6">
    <citation type="journal article" date="1999" name="Virology">
        <title>Chlorella virus PBCV-1 encodes a functional homospermidine synthase.</title>
        <authorList>
            <person name="Kaiser A."/>
            <person name="Vollmert M."/>
            <person name="Tholl D."/>
            <person name="Graves M.V."/>
            <person name="Gurnon J.R."/>
            <person name="Xing W."/>
            <person name="Lisec A.D."/>
            <person name="Nickerson K.W."/>
            <person name="Van Etten J.L."/>
        </authorList>
    </citation>
    <scope>NUCLEOTIDE SEQUENCE [LARGE SCALE GENOMIC DNA]</scope>
</reference>
<organism evidence="1 2">
    <name type="scientific">Paramecium bursaria Chlorella virus 1</name>
    <name type="common">PBCV-1</name>
    <dbReference type="NCBI Taxonomy" id="10506"/>
    <lineage>
        <taxon>Viruses</taxon>
        <taxon>Varidnaviria</taxon>
        <taxon>Bamfordvirae</taxon>
        <taxon>Nucleocytoviricota</taxon>
        <taxon>Megaviricetes</taxon>
        <taxon>Algavirales</taxon>
        <taxon>Phycodnaviridae</taxon>
        <taxon>Chlorovirus</taxon>
        <taxon>Chlorovirus vanettense</taxon>
    </lineage>
</organism>
<dbReference type="KEGG" id="vg:918429"/>
<reference evidence="1 2" key="3">
    <citation type="journal article" date="1996" name="Virology">
        <title>Analysis of 94 kb of the chlorella virus PBCV-1 330-kb genome: map positions 88 to 182.</title>
        <authorList>
            <person name="Lu Z."/>
            <person name="Li Y."/>
            <person name="Que Q."/>
            <person name="Kutish G.F."/>
            <person name="Rock D.L."/>
            <person name="Van Etten J.L."/>
        </authorList>
    </citation>
    <scope>NUCLEOTIDE SEQUENCE [LARGE SCALE GENOMIC DNA]</scope>
</reference>